<dbReference type="OrthoDB" id="195376at2"/>
<proteinExistence type="predicted"/>
<keyword evidence="3" id="KW-1185">Reference proteome</keyword>
<reference evidence="2 3" key="1">
    <citation type="submission" date="2019-01" db="EMBL/GenBank/DDBJ databases">
        <title>Lacunisphaera sp. strain TWA-58.</title>
        <authorList>
            <person name="Chen W.-M."/>
        </authorList>
    </citation>
    <scope>NUCLEOTIDE SEQUENCE [LARGE SCALE GENOMIC DNA]</scope>
    <source>
        <strain evidence="2 3">TWA-58</strain>
    </source>
</reference>
<evidence type="ECO:0000256" key="1">
    <source>
        <dbReference type="SAM" id="MobiDB-lite"/>
    </source>
</evidence>
<evidence type="ECO:0000313" key="3">
    <source>
        <dbReference type="Proteomes" id="UP000290218"/>
    </source>
</evidence>
<feature type="region of interest" description="Disordered" evidence="1">
    <location>
        <begin position="1"/>
        <end position="21"/>
    </location>
</feature>
<dbReference type="RefSeq" id="WP_129048947.1">
    <property type="nucleotide sequence ID" value="NZ_SDHX01000002.1"/>
</dbReference>
<evidence type="ECO:0000313" key="2">
    <source>
        <dbReference type="EMBL" id="RXK53357.1"/>
    </source>
</evidence>
<organism evidence="2 3">
    <name type="scientific">Oleiharenicola lentus</name>
    <dbReference type="NCBI Taxonomy" id="2508720"/>
    <lineage>
        <taxon>Bacteria</taxon>
        <taxon>Pseudomonadati</taxon>
        <taxon>Verrucomicrobiota</taxon>
        <taxon>Opitutia</taxon>
        <taxon>Opitutales</taxon>
        <taxon>Opitutaceae</taxon>
        <taxon>Oleiharenicola</taxon>
    </lineage>
</organism>
<dbReference type="Gene3D" id="3.30.450.150">
    <property type="entry name" value="Haem-degrading domain"/>
    <property type="match status" value="1"/>
</dbReference>
<dbReference type="SUPFAM" id="SSF143744">
    <property type="entry name" value="GlcG-like"/>
    <property type="match status" value="1"/>
</dbReference>
<comment type="caution">
    <text evidence="2">The sequence shown here is derived from an EMBL/GenBank/DDBJ whole genome shotgun (WGS) entry which is preliminary data.</text>
</comment>
<name>A0A4Q1C4M0_9BACT</name>
<accession>A0A4Q1C4M0</accession>
<protein>
    <recommendedName>
        <fullName evidence="4">Heme-binding protein</fullName>
    </recommendedName>
</protein>
<evidence type="ECO:0008006" key="4">
    <source>
        <dbReference type="Google" id="ProtNLM"/>
    </source>
</evidence>
<dbReference type="EMBL" id="SDHX01000002">
    <property type="protein sequence ID" value="RXK53357.1"/>
    <property type="molecule type" value="Genomic_DNA"/>
</dbReference>
<dbReference type="Proteomes" id="UP000290218">
    <property type="component" value="Unassembled WGS sequence"/>
</dbReference>
<dbReference type="AlphaFoldDB" id="A0A4Q1C4M0"/>
<dbReference type="InterPro" id="IPR038084">
    <property type="entry name" value="PduO/GlcC-like_sf"/>
</dbReference>
<gene>
    <name evidence="2" type="ORF">ESB00_16825</name>
</gene>
<sequence>MPGYPPPHVVESAPTVPVPSPLVAEPPGARLLAEIARLMPRFLRHPVDRRQSGGNAAALVIAPTGEVHGRIFGRDAARGQWCWGIAHRKVTQVWRTGYATGRFEELVYAGKLDEGTFGVNRPDFIGWEGGVPLEDTAGRLYAAAFSGFRGVKDVEIITRAAPVAGLRVRQTD</sequence>